<evidence type="ECO:0000313" key="2">
    <source>
        <dbReference type="Proteomes" id="UP000269134"/>
    </source>
</evidence>
<evidence type="ECO:0008006" key="3">
    <source>
        <dbReference type="Google" id="ProtNLM"/>
    </source>
</evidence>
<proteinExistence type="predicted"/>
<sequence>MSLSFVLTGCFDRPSPDVDWYLENPLDRSRVLWICHHRPFRLTEQACTNARGAHLKATEMAIAGLKERDRDAARRTPESQRTVDWYKQHKYALRDKLEECRDENRENQLSCLRAAQASRRLFVEGDVVYYR</sequence>
<protein>
    <recommendedName>
        <fullName evidence="3">Lipoprotein</fullName>
    </recommendedName>
</protein>
<organism evidence="1 2">
    <name type="scientific">Stutzerimonas nitrititolerans</name>
    <dbReference type="NCBI Taxonomy" id="2482751"/>
    <lineage>
        <taxon>Bacteria</taxon>
        <taxon>Pseudomonadati</taxon>
        <taxon>Pseudomonadota</taxon>
        <taxon>Gammaproteobacteria</taxon>
        <taxon>Pseudomonadales</taxon>
        <taxon>Pseudomonadaceae</taxon>
        <taxon>Stutzerimonas</taxon>
    </lineage>
</organism>
<dbReference type="NCBIfam" id="NF033894">
    <property type="entry name" value="Eex_IncN"/>
    <property type="match status" value="1"/>
</dbReference>
<comment type="caution">
    <text evidence="1">The sequence shown here is derived from an EMBL/GenBank/DDBJ whole genome shotgun (WGS) entry which is preliminary data.</text>
</comment>
<dbReference type="Proteomes" id="UP000269134">
    <property type="component" value="Unassembled WGS sequence"/>
</dbReference>
<keyword evidence="2" id="KW-1185">Reference proteome</keyword>
<evidence type="ECO:0000313" key="1">
    <source>
        <dbReference type="EMBL" id="RMH98599.1"/>
    </source>
</evidence>
<gene>
    <name evidence="1" type="ORF">EA795_17760</name>
</gene>
<dbReference type="InterPro" id="IPR047937">
    <property type="entry name" value="Eex_IncN-like"/>
</dbReference>
<dbReference type="EMBL" id="RFFL01000015">
    <property type="protein sequence ID" value="RMH98599.1"/>
    <property type="molecule type" value="Genomic_DNA"/>
</dbReference>
<accession>A0ABX9UYX9</accession>
<reference evidence="1 2" key="1">
    <citation type="submission" date="2018-10" db="EMBL/GenBank/DDBJ databases">
        <title>Pseudomonas sp. GL14 genome.</title>
        <authorList>
            <person name="Peng J."/>
            <person name="Liu Z.-P."/>
        </authorList>
    </citation>
    <scope>NUCLEOTIDE SEQUENCE [LARGE SCALE GENOMIC DNA]</scope>
    <source>
        <strain evidence="1 2">GL14</strain>
    </source>
</reference>
<name>A0ABX9UYX9_9GAMM</name>